<organism evidence="1 2">
    <name type="scientific">Papaver nudicaule</name>
    <name type="common">Iceland poppy</name>
    <dbReference type="NCBI Taxonomy" id="74823"/>
    <lineage>
        <taxon>Eukaryota</taxon>
        <taxon>Viridiplantae</taxon>
        <taxon>Streptophyta</taxon>
        <taxon>Embryophyta</taxon>
        <taxon>Tracheophyta</taxon>
        <taxon>Spermatophyta</taxon>
        <taxon>Magnoliopsida</taxon>
        <taxon>Ranunculales</taxon>
        <taxon>Papaveraceae</taxon>
        <taxon>Papaveroideae</taxon>
        <taxon>Papaver</taxon>
    </lineage>
</organism>
<accession>A0AA41VPU9</accession>
<evidence type="ECO:0000313" key="2">
    <source>
        <dbReference type="Proteomes" id="UP001177140"/>
    </source>
</evidence>
<protein>
    <submittedName>
        <fullName evidence="1">Uncharacterized protein</fullName>
    </submittedName>
</protein>
<dbReference type="AlphaFoldDB" id="A0AA41VPU9"/>
<name>A0AA41VPU9_PAPNU</name>
<proteinExistence type="predicted"/>
<evidence type="ECO:0000313" key="1">
    <source>
        <dbReference type="EMBL" id="MCL7045275.1"/>
    </source>
</evidence>
<sequence length="87" mass="10130">RESNHLAFALPDGETFGPVDTVVEKLLELDLLKCRHCENYEKEAVFRNFYDNFYNDLTFVLIKPLAFRNQCVGRLLSVIENNSCCIR</sequence>
<feature type="non-terminal residue" evidence="1">
    <location>
        <position position="87"/>
    </location>
</feature>
<gene>
    <name evidence="1" type="ORF">MKW94_019635</name>
</gene>
<reference evidence="1" key="1">
    <citation type="submission" date="2022-03" db="EMBL/GenBank/DDBJ databases">
        <title>A functionally conserved STORR gene fusion in Papaver species that diverged 16.8 million years ago.</title>
        <authorList>
            <person name="Catania T."/>
        </authorList>
    </citation>
    <scope>NUCLEOTIDE SEQUENCE</scope>
    <source>
        <strain evidence="1">S-191538</strain>
    </source>
</reference>
<feature type="non-terminal residue" evidence="1">
    <location>
        <position position="1"/>
    </location>
</feature>
<dbReference type="EMBL" id="JAJJMA010268021">
    <property type="protein sequence ID" value="MCL7045275.1"/>
    <property type="molecule type" value="Genomic_DNA"/>
</dbReference>
<dbReference type="Proteomes" id="UP001177140">
    <property type="component" value="Unassembled WGS sequence"/>
</dbReference>
<comment type="caution">
    <text evidence="1">The sequence shown here is derived from an EMBL/GenBank/DDBJ whole genome shotgun (WGS) entry which is preliminary data.</text>
</comment>
<keyword evidence="2" id="KW-1185">Reference proteome</keyword>